<feature type="region of interest" description="Disordered" evidence="1">
    <location>
        <begin position="23"/>
        <end position="70"/>
    </location>
</feature>
<evidence type="ECO:0000313" key="2">
    <source>
        <dbReference type="EMBL" id="AWB91082.1"/>
    </source>
</evidence>
<sequence>MKWLLIALVVLLLGGALWVRTARQGAGAAANRPHRLDDSMSTRVTDEPSAPDDPNSAGPQGADTAGTDRT</sequence>
<accession>A0A2S0WIG8</accession>
<keyword evidence="3" id="KW-1185">Reference proteome</keyword>
<organism evidence="2 3">
    <name type="scientific">Aeromicrobium chenweiae</name>
    <dbReference type="NCBI Taxonomy" id="2079793"/>
    <lineage>
        <taxon>Bacteria</taxon>
        <taxon>Bacillati</taxon>
        <taxon>Actinomycetota</taxon>
        <taxon>Actinomycetes</taxon>
        <taxon>Propionibacteriales</taxon>
        <taxon>Nocardioidaceae</taxon>
        <taxon>Aeromicrobium</taxon>
    </lineage>
</organism>
<protein>
    <submittedName>
        <fullName evidence="2">Uncharacterized protein</fullName>
    </submittedName>
</protein>
<dbReference type="AlphaFoldDB" id="A0A2S0WIG8"/>
<name>A0A2S0WIG8_9ACTN</name>
<dbReference type="Proteomes" id="UP000244384">
    <property type="component" value="Chromosome"/>
</dbReference>
<dbReference type="KEGG" id="aez:C3E78_01955"/>
<accession>A0A5F2EYH3</accession>
<dbReference type="RefSeq" id="WP_108576728.1">
    <property type="nucleotide sequence ID" value="NZ_CP026952.1"/>
</dbReference>
<evidence type="ECO:0000313" key="3">
    <source>
        <dbReference type="Proteomes" id="UP000244384"/>
    </source>
</evidence>
<feature type="compositionally biased region" description="Basic and acidic residues" evidence="1">
    <location>
        <begin position="34"/>
        <end position="46"/>
    </location>
</feature>
<dbReference type="EMBL" id="CP026952">
    <property type="protein sequence ID" value="AWB91082.1"/>
    <property type="molecule type" value="Genomic_DNA"/>
</dbReference>
<proteinExistence type="predicted"/>
<reference evidence="3" key="1">
    <citation type="submission" date="2018-01" db="EMBL/GenBank/DDBJ databases">
        <authorList>
            <person name="Li J."/>
        </authorList>
    </citation>
    <scope>NUCLEOTIDE SEQUENCE [LARGE SCALE GENOMIC DNA]</scope>
    <source>
        <strain evidence="3">592</strain>
    </source>
</reference>
<evidence type="ECO:0000256" key="1">
    <source>
        <dbReference type="SAM" id="MobiDB-lite"/>
    </source>
</evidence>
<gene>
    <name evidence="2" type="ORF">C3E78_01955</name>
</gene>